<dbReference type="Gene3D" id="2.130.10.10">
    <property type="entry name" value="YVTN repeat-like/Quinoprotein amine dehydrogenase"/>
    <property type="match status" value="2"/>
</dbReference>
<name>A0A518IRX4_9BACT</name>
<evidence type="ECO:0000256" key="3">
    <source>
        <dbReference type="SAM" id="MobiDB-lite"/>
    </source>
</evidence>
<dbReference type="Gene3D" id="2.60.40.1190">
    <property type="match status" value="1"/>
</dbReference>
<dbReference type="PANTHER" id="PTHR47199">
    <property type="entry name" value="PHOTOSYSTEM II STABILITY/ASSEMBLY FACTOR HCF136, CHLOROPLASTIC"/>
    <property type="match status" value="1"/>
</dbReference>
<dbReference type="AlphaFoldDB" id="A0A518IRX4"/>
<evidence type="ECO:0000313" key="6">
    <source>
        <dbReference type="Proteomes" id="UP000316770"/>
    </source>
</evidence>
<keyword evidence="6" id="KW-1185">Reference proteome</keyword>
<dbReference type="SUPFAM" id="SSF110296">
    <property type="entry name" value="Oligoxyloglucan reducing end-specific cellobiohydrolase"/>
    <property type="match status" value="1"/>
</dbReference>
<evidence type="ECO:0000313" key="5">
    <source>
        <dbReference type="EMBL" id="QDV55846.1"/>
    </source>
</evidence>
<dbReference type="EMBL" id="CP036318">
    <property type="protein sequence ID" value="QDV55846.1"/>
    <property type="molecule type" value="Genomic_DNA"/>
</dbReference>
<proteinExistence type="predicted"/>
<sequence>MTANAPIQQTAVTSDPSLAPQHAQPGAASAWHAQRPSRSPRSVVLVLGLLLAAVFAIPQPPQLQAADPPATEKRESLRDDASLRSICFVDANQGWAVGDRGVIWYTPDGGEHWLAQDSGVGCRLDCVQFIDPQQGWAAGGWYESDTQISRGVLLQTQDGGKTWERLENELPRIRQLQFTSRRTAIAAGDWSPVHLGSVFITYDAGRSWQPVPRSESQAIRSIAMAGGAMLTLDRSGMLFRSDRPEAPADPVFSDRRMHCITATPTEQWTAGRSGAVAFSRDAGLSWRPLNRQATTVDISRYDFQCLASGGNQVWMAGVPGDKIFRKTAQNEIVAVGSGITAPIHDLHFLDDQKGWAACGMGTILHTADGGLTWQTQRGGPRRAAALFVSREARELAWSMIVSNSLEQGYRSMGVIHDRAGERLNDPLQHSADELTMQGFSDVGGCEVLAIQDDADPRAYQAAIDQALQTAQPAVVVLSDDLTAEQRTAWLRVATATPTVERVFHVQRGERGDVVVHPSAILPAAGAVVGEEWGDVLSVLSPGETDVDVMVANRLLDREASVQSIESLLHRLPIGAGGLARRLPPHGSRSQLAGLQPRTRHAEWIKHLIDACSIADDAKSLFSSRLKQLTKQIRPSDRPRFMRGLVLQCHRYGEPALYREALRETAALVPESPIGHWADLMLASIDASEEWTRLPRGLSQTASFANRGQRSSPVAYGSPFEQSSPVILASSNDEQSGRKIRETETPDLTWRQHPISLLSQVGVLGESAGPALLSGLERLSTAPSAGPWQSLARDQLAARRGALKPEAIRAPYSPHPPVLDGRLDEAFWGPIDNKVPAPQPRVAYDADYIYIAIPDGFPGNEPSEPAALRQRDADLDDVQRLSLQIDVDRDLLTTYQLEIDRSGRCRDTCNGFAQWQPMWFVKTTDHDGRWNAELAIRRKDLSSLPVAPGDVWFVRLKTLQPNEVADSPISCSPTGWQALAFE</sequence>
<dbReference type="GO" id="GO:0015979">
    <property type="term" value="P:photosynthesis"/>
    <property type="evidence" value="ECO:0007669"/>
    <property type="project" value="UniProtKB-KW"/>
</dbReference>
<feature type="compositionally biased region" description="Polar residues" evidence="3">
    <location>
        <begin position="1"/>
        <end position="16"/>
    </location>
</feature>
<accession>A0A518IRX4</accession>
<protein>
    <submittedName>
        <fullName evidence="5">Ycf48-like protein</fullName>
    </submittedName>
</protein>
<feature type="domain" description="Photosynthesis system II assembly factor Ycf48/Hcf136-like" evidence="4">
    <location>
        <begin position="79"/>
        <end position="317"/>
    </location>
</feature>
<gene>
    <name evidence="5" type="ORF">Mal33_18250</name>
</gene>
<evidence type="ECO:0000256" key="1">
    <source>
        <dbReference type="ARBA" id="ARBA00022531"/>
    </source>
</evidence>
<reference evidence="5 6" key="1">
    <citation type="submission" date="2019-02" db="EMBL/GenBank/DDBJ databases">
        <title>Deep-cultivation of Planctomycetes and their phenomic and genomic characterization uncovers novel biology.</title>
        <authorList>
            <person name="Wiegand S."/>
            <person name="Jogler M."/>
            <person name="Boedeker C."/>
            <person name="Pinto D."/>
            <person name="Vollmers J."/>
            <person name="Rivas-Marin E."/>
            <person name="Kohn T."/>
            <person name="Peeters S.H."/>
            <person name="Heuer A."/>
            <person name="Rast P."/>
            <person name="Oberbeckmann S."/>
            <person name="Bunk B."/>
            <person name="Jeske O."/>
            <person name="Meyerdierks A."/>
            <person name="Storesund J.E."/>
            <person name="Kallscheuer N."/>
            <person name="Luecker S."/>
            <person name="Lage O.M."/>
            <person name="Pohl T."/>
            <person name="Merkel B.J."/>
            <person name="Hornburger P."/>
            <person name="Mueller R.-W."/>
            <person name="Bruemmer F."/>
            <person name="Labrenz M."/>
            <person name="Spormann A.M."/>
            <person name="Op den Camp H."/>
            <person name="Overmann J."/>
            <person name="Amann R."/>
            <person name="Jetten M.S.M."/>
            <person name="Mascher T."/>
            <person name="Medema M.H."/>
            <person name="Devos D.P."/>
            <person name="Kaster A.-K."/>
            <person name="Ovreas L."/>
            <person name="Rohde M."/>
            <person name="Galperin M.Y."/>
            <person name="Jogler C."/>
        </authorList>
    </citation>
    <scope>NUCLEOTIDE SEQUENCE [LARGE SCALE GENOMIC DNA]</scope>
    <source>
        <strain evidence="5 6">Mal33</strain>
    </source>
</reference>
<dbReference type="RefSeq" id="WP_145283768.1">
    <property type="nucleotide sequence ID" value="NZ_CP036318.1"/>
</dbReference>
<dbReference type="Proteomes" id="UP000316770">
    <property type="component" value="Chromosome"/>
</dbReference>
<dbReference type="Pfam" id="PF14870">
    <property type="entry name" value="PSII_BNR"/>
    <property type="match status" value="1"/>
</dbReference>
<organism evidence="5 6">
    <name type="scientific">Rosistilla oblonga</name>
    <dbReference type="NCBI Taxonomy" id="2527990"/>
    <lineage>
        <taxon>Bacteria</taxon>
        <taxon>Pseudomonadati</taxon>
        <taxon>Planctomycetota</taxon>
        <taxon>Planctomycetia</taxon>
        <taxon>Pirellulales</taxon>
        <taxon>Pirellulaceae</taxon>
        <taxon>Rosistilla</taxon>
    </lineage>
</organism>
<keyword evidence="1" id="KW-0602">Photosynthesis</keyword>
<dbReference type="SUPFAM" id="SSF49344">
    <property type="entry name" value="CBD9-like"/>
    <property type="match status" value="1"/>
</dbReference>
<feature type="region of interest" description="Disordered" evidence="3">
    <location>
        <begin position="1"/>
        <end position="35"/>
    </location>
</feature>
<dbReference type="InterPro" id="IPR028203">
    <property type="entry name" value="PSII_CF48-like_dom"/>
</dbReference>
<evidence type="ECO:0000259" key="4">
    <source>
        <dbReference type="Pfam" id="PF14870"/>
    </source>
</evidence>
<dbReference type="InterPro" id="IPR015943">
    <property type="entry name" value="WD40/YVTN_repeat-like_dom_sf"/>
</dbReference>
<dbReference type="GO" id="GO:0009523">
    <property type="term" value="C:photosystem II"/>
    <property type="evidence" value="ECO:0007669"/>
    <property type="project" value="UniProtKB-KW"/>
</dbReference>
<keyword evidence="2" id="KW-0604">Photosystem II</keyword>
<dbReference type="PANTHER" id="PTHR47199:SF2">
    <property type="entry name" value="PHOTOSYSTEM II STABILITY_ASSEMBLY FACTOR HCF136, CHLOROPLASTIC"/>
    <property type="match status" value="1"/>
</dbReference>
<evidence type="ECO:0000256" key="2">
    <source>
        <dbReference type="ARBA" id="ARBA00023276"/>
    </source>
</evidence>